<proteinExistence type="inferred from homology"/>
<dbReference type="EMBL" id="LKCM01000120">
    <property type="protein sequence ID" value="KPQ43914.1"/>
    <property type="molecule type" value="Genomic_DNA"/>
</dbReference>
<dbReference type="SUPFAM" id="SSF52507">
    <property type="entry name" value="Homo-oligomeric flavin-containing Cys decarboxylases, HFCD"/>
    <property type="match status" value="1"/>
</dbReference>
<evidence type="ECO:0000256" key="2">
    <source>
        <dbReference type="ARBA" id="ARBA00022630"/>
    </source>
</evidence>
<dbReference type="InterPro" id="IPR004507">
    <property type="entry name" value="UbiX-like"/>
</dbReference>
<name>A0A0N8KR45_9EURY</name>
<feature type="domain" description="Flavoprotein" evidence="7">
    <location>
        <begin position="4"/>
        <end position="174"/>
    </location>
</feature>
<sequence>MKNEIIIGMSGASGIQYGIRILEAIKQMKGFETHLVISESAKQLIKIETDYSVKDVENLGDNIYDDHDFTAPIASGSHRSRGMIIAPSSMKNLASIASGMSDTLISRAADCCLKEKRPLIIMARETPLNLIHIENMKKAMEAGASILPACPAFYPRPKTIDDIIDFMAGRALDLLNIEHNLYKRWRE</sequence>
<feature type="binding site" evidence="6">
    <location>
        <position position="154"/>
    </location>
    <ligand>
        <name>dimethylallyl phosphate</name>
        <dbReference type="ChEBI" id="CHEBI:88052"/>
    </ligand>
</feature>
<keyword evidence="1 6" id="KW-0637">Prenyltransferase</keyword>
<dbReference type="FunFam" id="3.40.50.1950:FF:000001">
    <property type="entry name" value="Flavin prenyltransferase UbiX"/>
    <property type="match status" value="1"/>
</dbReference>
<dbReference type="InterPro" id="IPR036551">
    <property type="entry name" value="Flavin_trans-like"/>
</dbReference>
<dbReference type="InterPro" id="IPR003382">
    <property type="entry name" value="Flavoprotein"/>
</dbReference>
<comment type="caution">
    <text evidence="8">The sequence shown here is derived from an EMBL/GenBank/DDBJ whole genome shotgun (WGS) entry which is preliminary data.</text>
</comment>
<reference evidence="8 9" key="1">
    <citation type="submission" date="2015-09" db="EMBL/GenBank/DDBJ databases">
        <title>A metagenomics-based metabolic model of nitrate-dependent anaerobic oxidation of methane by Methanoperedens-like archaea.</title>
        <authorList>
            <person name="Arshad A."/>
            <person name="Speth D.R."/>
            <person name="De Graaf R.M."/>
            <person name="Op Den Camp H.J."/>
            <person name="Jetten M.S."/>
            <person name="Welte C.U."/>
        </authorList>
    </citation>
    <scope>NUCLEOTIDE SEQUENCE [LARGE SCALE GENOMIC DNA]</scope>
</reference>
<evidence type="ECO:0000256" key="3">
    <source>
        <dbReference type="ARBA" id="ARBA00022643"/>
    </source>
</evidence>
<feature type="binding site" evidence="6">
    <location>
        <position position="170"/>
    </location>
    <ligand>
        <name>dimethylallyl phosphate</name>
        <dbReference type="ChEBI" id="CHEBI:88052"/>
    </ligand>
</feature>
<dbReference type="NCBIfam" id="TIGR00421">
    <property type="entry name" value="ubiX_pad"/>
    <property type="match status" value="1"/>
</dbReference>
<keyword evidence="3 6" id="KW-0288">FMN</keyword>
<dbReference type="EC" id="2.5.1.129" evidence="6"/>
<evidence type="ECO:0000256" key="1">
    <source>
        <dbReference type="ARBA" id="ARBA00022602"/>
    </source>
</evidence>
<accession>A0A0N8KR45</accession>
<keyword evidence="4 6" id="KW-0808">Transferase</keyword>
<gene>
    <name evidence="8" type="primary">vdcB</name>
    <name evidence="6" type="synonym">ubiX</name>
    <name evidence="8" type="ORF">MPEBLZ_01497</name>
</gene>
<comment type="catalytic activity">
    <reaction evidence="6">
        <text>dimethylallyl phosphate + FMNH2 = prenylated FMNH2 + phosphate</text>
        <dbReference type="Rhea" id="RHEA:37743"/>
        <dbReference type="ChEBI" id="CHEBI:43474"/>
        <dbReference type="ChEBI" id="CHEBI:57618"/>
        <dbReference type="ChEBI" id="CHEBI:87467"/>
        <dbReference type="ChEBI" id="CHEBI:88052"/>
        <dbReference type="EC" id="2.5.1.129"/>
    </reaction>
</comment>
<dbReference type="Pfam" id="PF02441">
    <property type="entry name" value="Flavoprotein"/>
    <property type="match status" value="1"/>
</dbReference>
<comment type="similarity">
    <text evidence="5 6">Belongs to the UbiX/PAD1 family.</text>
</comment>
<feature type="binding site" evidence="6">
    <location>
        <position position="38"/>
    </location>
    <ligand>
        <name>FMN</name>
        <dbReference type="ChEBI" id="CHEBI:58210"/>
    </ligand>
</feature>
<evidence type="ECO:0000259" key="7">
    <source>
        <dbReference type="Pfam" id="PF02441"/>
    </source>
</evidence>
<evidence type="ECO:0000256" key="4">
    <source>
        <dbReference type="ARBA" id="ARBA00022679"/>
    </source>
</evidence>
<dbReference type="Gene3D" id="3.40.50.1950">
    <property type="entry name" value="Flavin prenyltransferase-like"/>
    <property type="match status" value="1"/>
</dbReference>
<dbReference type="PANTHER" id="PTHR43374">
    <property type="entry name" value="FLAVIN PRENYLTRANSFERASE"/>
    <property type="match status" value="1"/>
</dbReference>
<organism evidence="8 9">
    <name type="scientific">Candidatus Methanoperedens nitratireducens</name>
    <dbReference type="NCBI Taxonomy" id="1392998"/>
    <lineage>
        <taxon>Archaea</taxon>
        <taxon>Methanobacteriati</taxon>
        <taxon>Methanobacteriota</taxon>
        <taxon>Stenosarchaea group</taxon>
        <taxon>Methanomicrobia</taxon>
        <taxon>Methanosarcinales</taxon>
        <taxon>ANME-2 cluster</taxon>
        <taxon>Candidatus Methanoperedentaceae</taxon>
        <taxon>Candidatus Methanoperedens</taxon>
    </lineage>
</organism>
<dbReference type="PANTHER" id="PTHR43374:SF1">
    <property type="entry name" value="FLAVIN PRENYLTRANSFERASE PAD1, MITOCHONDRIAL"/>
    <property type="match status" value="1"/>
</dbReference>
<comment type="caution">
    <text evidence="6">Lacks conserved residue(s) required for the propagation of feature annotation.</text>
</comment>
<evidence type="ECO:0000313" key="8">
    <source>
        <dbReference type="EMBL" id="KPQ43914.1"/>
    </source>
</evidence>
<dbReference type="GO" id="GO:0016831">
    <property type="term" value="F:carboxy-lyase activity"/>
    <property type="evidence" value="ECO:0007669"/>
    <property type="project" value="TreeGrafter"/>
</dbReference>
<dbReference type="Proteomes" id="UP000050360">
    <property type="component" value="Unassembled WGS sequence"/>
</dbReference>
<comment type="function">
    <text evidence="6">Flavin prenyltransferase that catalyzes the synthesis of the prenylated FMN cofactor (prenyl-FMN) for 4-hydroxy-3-polyprenylbenzoic acid decarboxylase UbiD. The prenyltransferase is metal-independent and links a dimethylallyl moiety from dimethylallyl monophosphate (DMAP) to the flavin N5 and C6 atoms of FMN.</text>
</comment>
<dbReference type="AlphaFoldDB" id="A0A0N8KR45"/>
<feature type="binding site" evidence="6">
    <location>
        <position position="124"/>
    </location>
    <ligand>
        <name>FMN</name>
        <dbReference type="ChEBI" id="CHEBI:58210"/>
    </ligand>
</feature>
<evidence type="ECO:0000256" key="6">
    <source>
        <dbReference type="HAMAP-Rule" id="MF_01984"/>
    </source>
</evidence>
<dbReference type="NCBIfam" id="NF004685">
    <property type="entry name" value="PRK06029.1"/>
    <property type="match status" value="1"/>
</dbReference>
<evidence type="ECO:0000313" key="9">
    <source>
        <dbReference type="Proteomes" id="UP000050360"/>
    </source>
</evidence>
<protein>
    <recommendedName>
        <fullName evidence="6">Flavin prenyltransferase UbiX</fullName>
        <ecNumber evidence="6">2.5.1.129</ecNumber>
    </recommendedName>
</protein>
<feature type="binding site" evidence="6">
    <location>
        <begin position="11"/>
        <end position="13"/>
    </location>
    <ligand>
        <name>FMN</name>
        <dbReference type="ChEBI" id="CHEBI:58210"/>
    </ligand>
</feature>
<evidence type="ECO:0000256" key="5">
    <source>
        <dbReference type="ARBA" id="ARBA00060793"/>
    </source>
</evidence>
<dbReference type="HAMAP" id="MF_01984">
    <property type="entry name" value="ubiX_pad"/>
    <property type="match status" value="1"/>
</dbReference>
<dbReference type="GO" id="GO:0106141">
    <property type="term" value="F:flavin prenyltransferase activity"/>
    <property type="evidence" value="ECO:0007669"/>
    <property type="project" value="UniProtKB-EC"/>
</dbReference>
<dbReference type="PATRIC" id="fig|1719120.3.peg.1627"/>
<keyword evidence="2 6" id="KW-0285">Flavoprotein</keyword>